<protein>
    <recommendedName>
        <fullName evidence="11">Endonuclease III</fullName>
        <ecNumber evidence="11">4.2.99.18</ecNumber>
    </recommendedName>
    <alternativeName>
        <fullName evidence="11">DNA-(apurinic or apyrimidinic site) lyase</fullName>
    </alternativeName>
</protein>
<sequence length="218" mass="24444">MKESDIRQVMSLLASAVKQWDSPAVTIVAQREGNPFKVLVSCLLSLRTQDRTTGPASERLFSLADTPEKMLHLSEQEIEQAIYPVGFYRNKAVQILDICRLLQSKYQGRVPDELDELLTFRGVGRKTANLVVTLGFGKPGICVDTHVHRISNRWGYVQTKTPEETEMALRAKLPAEFWLVINDYLVTFGQNQCTPISPRCSTCPLDAFCARVGVGKSR</sequence>
<dbReference type="InterPro" id="IPR004035">
    <property type="entry name" value="Endouclease-III_FeS-bd_BS"/>
</dbReference>
<dbReference type="EC" id="4.2.99.18" evidence="11"/>
<feature type="domain" description="HhH-GPD" evidence="12">
    <location>
        <begin position="44"/>
        <end position="191"/>
    </location>
</feature>
<evidence type="ECO:0000313" key="14">
    <source>
        <dbReference type="Proteomes" id="UP001317705"/>
    </source>
</evidence>
<comment type="catalytic activity">
    <reaction evidence="11">
        <text>2'-deoxyribonucleotide-(2'-deoxyribose 5'-phosphate)-2'-deoxyribonucleotide-DNA = a 3'-end 2'-deoxyribonucleotide-(2,3-dehydro-2,3-deoxyribose 5'-phosphate)-DNA + a 5'-end 5'-phospho-2'-deoxyribonucleoside-DNA + H(+)</text>
        <dbReference type="Rhea" id="RHEA:66592"/>
        <dbReference type="Rhea" id="RHEA-COMP:13180"/>
        <dbReference type="Rhea" id="RHEA-COMP:16897"/>
        <dbReference type="Rhea" id="RHEA-COMP:17067"/>
        <dbReference type="ChEBI" id="CHEBI:15378"/>
        <dbReference type="ChEBI" id="CHEBI:136412"/>
        <dbReference type="ChEBI" id="CHEBI:157695"/>
        <dbReference type="ChEBI" id="CHEBI:167181"/>
        <dbReference type="EC" id="4.2.99.18"/>
    </reaction>
</comment>
<accession>A0ABM8EKM0</accession>
<keyword evidence="11" id="KW-0238">DNA-binding</keyword>
<evidence type="ECO:0000313" key="13">
    <source>
        <dbReference type="EMBL" id="BDV43090.1"/>
    </source>
</evidence>
<dbReference type="PANTHER" id="PTHR43286">
    <property type="entry name" value="ENDONUCLEASE III-LIKE PROTEIN 1"/>
    <property type="match status" value="1"/>
</dbReference>
<evidence type="ECO:0000256" key="4">
    <source>
        <dbReference type="ARBA" id="ARBA00022763"/>
    </source>
</evidence>
<dbReference type="Gene3D" id="1.10.340.30">
    <property type="entry name" value="Hypothetical protein, domain 2"/>
    <property type="match status" value="1"/>
</dbReference>
<evidence type="ECO:0000256" key="9">
    <source>
        <dbReference type="ARBA" id="ARBA00023239"/>
    </source>
</evidence>
<dbReference type="HAMAP" id="MF_00942">
    <property type="entry name" value="Nth"/>
    <property type="match status" value="1"/>
</dbReference>
<keyword evidence="4 11" id="KW-0227">DNA damage</keyword>
<evidence type="ECO:0000256" key="3">
    <source>
        <dbReference type="ARBA" id="ARBA00022723"/>
    </source>
</evidence>
<dbReference type="InterPro" id="IPR005759">
    <property type="entry name" value="Nth"/>
</dbReference>
<feature type="binding site" evidence="11">
    <location>
        <position position="200"/>
    </location>
    <ligand>
        <name>[4Fe-4S] cluster</name>
        <dbReference type="ChEBI" id="CHEBI:49883"/>
    </ligand>
</feature>
<keyword evidence="6 11" id="KW-0408">Iron</keyword>
<keyword evidence="9 11" id="KW-0456">Lyase</keyword>
<dbReference type="InterPro" id="IPR003265">
    <property type="entry name" value="HhH-GPD_domain"/>
</dbReference>
<keyword evidence="7 11" id="KW-0411">Iron-sulfur</keyword>
<dbReference type="InterPro" id="IPR003651">
    <property type="entry name" value="Endonuclease3_FeS-loop_motif"/>
</dbReference>
<evidence type="ECO:0000256" key="10">
    <source>
        <dbReference type="ARBA" id="ARBA00023295"/>
    </source>
</evidence>
<evidence type="ECO:0000256" key="8">
    <source>
        <dbReference type="ARBA" id="ARBA00023204"/>
    </source>
</evidence>
<dbReference type="PIRSF" id="PIRSF001435">
    <property type="entry name" value="Nth"/>
    <property type="match status" value="1"/>
</dbReference>
<dbReference type="Gene3D" id="1.10.1670.10">
    <property type="entry name" value="Helix-hairpin-Helix base-excision DNA repair enzymes (C-terminal)"/>
    <property type="match status" value="1"/>
</dbReference>
<keyword evidence="5 11" id="KW-0378">Hydrolase</keyword>
<keyword evidence="14" id="KW-1185">Reference proteome</keyword>
<keyword evidence="3 11" id="KW-0479">Metal-binding</keyword>
<dbReference type="PANTHER" id="PTHR43286:SF1">
    <property type="entry name" value="ENDONUCLEASE III-LIKE PROTEIN 1"/>
    <property type="match status" value="1"/>
</dbReference>
<evidence type="ECO:0000256" key="2">
    <source>
        <dbReference type="ARBA" id="ARBA00022485"/>
    </source>
</evidence>
<dbReference type="InterPro" id="IPR023170">
    <property type="entry name" value="HhH_base_excis_C"/>
</dbReference>
<proteinExistence type="inferred from homology"/>
<dbReference type="SMART" id="SM00525">
    <property type="entry name" value="FES"/>
    <property type="match status" value="1"/>
</dbReference>
<feature type="binding site" evidence="11">
    <location>
        <position position="203"/>
    </location>
    <ligand>
        <name>[4Fe-4S] cluster</name>
        <dbReference type="ChEBI" id="CHEBI:49883"/>
    </ligand>
</feature>
<keyword evidence="10 11" id="KW-0326">Glycosidase</keyword>
<evidence type="ECO:0000256" key="6">
    <source>
        <dbReference type="ARBA" id="ARBA00023004"/>
    </source>
</evidence>
<evidence type="ECO:0000256" key="7">
    <source>
        <dbReference type="ARBA" id="ARBA00023014"/>
    </source>
</evidence>
<dbReference type="SUPFAM" id="SSF48150">
    <property type="entry name" value="DNA-glycosylase"/>
    <property type="match status" value="1"/>
</dbReference>
<comment type="similarity">
    <text evidence="1 11">Belongs to the Nth/MutY family.</text>
</comment>
<dbReference type="SMART" id="SM00478">
    <property type="entry name" value="ENDO3c"/>
    <property type="match status" value="1"/>
</dbReference>
<dbReference type="EMBL" id="AP027151">
    <property type="protein sequence ID" value="BDV43090.1"/>
    <property type="molecule type" value="Genomic_DNA"/>
</dbReference>
<dbReference type="InterPro" id="IPR011257">
    <property type="entry name" value="DNA_glycosylase"/>
</dbReference>
<comment type="function">
    <text evidence="11">DNA repair enzyme that has both DNA N-glycosylase activity and AP-lyase activity. The DNA N-glycosylase activity releases various damaged pyrimidines from DNA by cleaving the N-glycosidic bond, leaving an AP (apurinic/apyrimidinic) site. The AP-lyase activity cleaves the phosphodiester bond 3' to the AP site by a beta-elimination, leaving a 3'-terminal unsaturated sugar and a product with a terminal 5'-phosphate.</text>
</comment>
<dbReference type="GO" id="GO:0004519">
    <property type="term" value="F:endonuclease activity"/>
    <property type="evidence" value="ECO:0007669"/>
    <property type="project" value="UniProtKB-KW"/>
</dbReference>
<keyword evidence="2 11" id="KW-0004">4Fe-4S</keyword>
<name>A0ABM8EKM0_9BACT</name>
<reference evidence="13 14" key="1">
    <citation type="submission" date="2022-12" db="EMBL/GenBank/DDBJ databases">
        <title>Polyphasic characterization of Geotalea uranireducens NIT-SL11 newly isolated from a complex of sewage sludge and microbially reduced graphene oxide.</title>
        <authorList>
            <person name="Xie L."/>
            <person name="Yoshida N."/>
            <person name="Meng L."/>
        </authorList>
    </citation>
    <scope>NUCLEOTIDE SEQUENCE [LARGE SCALE GENOMIC DNA]</scope>
    <source>
        <strain evidence="13 14">NIT-SL11</strain>
    </source>
</reference>
<dbReference type="Pfam" id="PF00730">
    <property type="entry name" value="HhH-GPD"/>
    <property type="match status" value="1"/>
</dbReference>
<gene>
    <name evidence="13" type="primary">nth_1</name>
    <name evidence="11" type="synonym">nth</name>
    <name evidence="13" type="ORF">GURASL_20130</name>
</gene>
<organism evidence="13 14">
    <name type="scientific">Geotalea uraniireducens</name>
    <dbReference type="NCBI Taxonomy" id="351604"/>
    <lineage>
        <taxon>Bacteria</taxon>
        <taxon>Pseudomonadati</taxon>
        <taxon>Thermodesulfobacteriota</taxon>
        <taxon>Desulfuromonadia</taxon>
        <taxon>Geobacterales</taxon>
        <taxon>Geobacteraceae</taxon>
        <taxon>Geotalea</taxon>
    </lineage>
</organism>
<evidence type="ECO:0000259" key="12">
    <source>
        <dbReference type="SMART" id="SM00478"/>
    </source>
</evidence>
<evidence type="ECO:0000256" key="1">
    <source>
        <dbReference type="ARBA" id="ARBA00008343"/>
    </source>
</evidence>
<dbReference type="CDD" id="cd00056">
    <property type="entry name" value="ENDO3c"/>
    <property type="match status" value="1"/>
</dbReference>
<comment type="cofactor">
    <cofactor evidence="11">
        <name>[4Fe-4S] cluster</name>
        <dbReference type="ChEBI" id="CHEBI:49883"/>
    </cofactor>
    <text evidence="11">Binds 1 [4Fe-4S] cluster.</text>
</comment>
<keyword evidence="13" id="KW-0255">Endonuclease</keyword>
<dbReference type="RefSeq" id="WP_281999207.1">
    <property type="nucleotide sequence ID" value="NZ_AP027151.1"/>
</dbReference>
<dbReference type="PROSITE" id="PS00764">
    <property type="entry name" value="ENDONUCLEASE_III_1"/>
    <property type="match status" value="1"/>
</dbReference>
<dbReference type="Proteomes" id="UP001317705">
    <property type="component" value="Chromosome"/>
</dbReference>
<feature type="binding site" evidence="11">
    <location>
        <position position="209"/>
    </location>
    <ligand>
        <name>[4Fe-4S] cluster</name>
        <dbReference type="ChEBI" id="CHEBI:49883"/>
    </ligand>
</feature>
<evidence type="ECO:0000256" key="11">
    <source>
        <dbReference type="HAMAP-Rule" id="MF_00942"/>
    </source>
</evidence>
<evidence type="ECO:0000256" key="5">
    <source>
        <dbReference type="ARBA" id="ARBA00022801"/>
    </source>
</evidence>
<feature type="binding site" evidence="11">
    <location>
        <position position="193"/>
    </location>
    <ligand>
        <name>[4Fe-4S] cluster</name>
        <dbReference type="ChEBI" id="CHEBI:49883"/>
    </ligand>
</feature>
<keyword evidence="8 11" id="KW-0234">DNA repair</keyword>
<keyword evidence="13" id="KW-0540">Nuclease</keyword>